<protein>
    <submittedName>
        <fullName evidence="7">Single-stranded DNA-binding protein</fullName>
    </submittedName>
</protein>
<keyword evidence="8" id="KW-1185">Reference proteome</keyword>
<evidence type="ECO:0000256" key="2">
    <source>
        <dbReference type="ARBA" id="ARBA00022763"/>
    </source>
</evidence>
<dbReference type="InterPro" id="IPR005122">
    <property type="entry name" value="Uracil-DNA_glycosylase-like"/>
</dbReference>
<keyword evidence="3" id="KW-0378">Hydrolase</keyword>
<dbReference type="AlphaFoldDB" id="A0A2Z6DZX8"/>
<dbReference type="InterPro" id="IPR036895">
    <property type="entry name" value="Uracil-DNA_glycosylase-like_sf"/>
</dbReference>
<dbReference type="SUPFAM" id="SSF52141">
    <property type="entry name" value="Uracil-DNA glycosylase-like"/>
    <property type="match status" value="1"/>
</dbReference>
<keyword evidence="2" id="KW-0227">DNA damage</keyword>
<feature type="domain" description="Uracil-DNA glycosylase-like" evidence="6">
    <location>
        <begin position="56"/>
        <end position="252"/>
    </location>
</feature>
<dbReference type="GO" id="GO:0003677">
    <property type="term" value="F:DNA binding"/>
    <property type="evidence" value="ECO:0007669"/>
    <property type="project" value="UniProtKB-KW"/>
</dbReference>
<dbReference type="GO" id="GO:0006284">
    <property type="term" value="P:base-excision repair"/>
    <property type="evidence" value="ECO:0007669"/>
    <property type="project" value="InterPro"/>
</dbReference>
<gene>
    <name evidence="7" type="ORF">HPTL_1858</name>
</gene>
<reference evidence="7 8" key="1">
    <citation type="submission" date="2018-04" db="EMBL/GenBank/DDBJ databases">
        <title>Complete genome sequence of Hydrogenophilus thermoluteolus TH-1.</title>
        <authorList>
            <person name="Arai H."/>
        </authorList>
    </citation>
    <scope>NUCLEOTIDE SEQUENCE [LARGE SCALE GENOMIC DNA]</scope>
    <source>
        <strain evidence="7 8">TH-1</strain>
    </source>
</reference>
<evidence type="ECO:0000313" key="8">
    <source>
        <dbReference type="Proteomes" id="UP000262004"/>
    </source>
</evidence>
<dbReference type="GO" id="GO:0000703">
    <property type="term" value="F:oxidized pyrimidine nucleobase lesion DNA N-glycosylase activity"/>
    <property type="evidence" value="ECO:0007669"/>
    <property type="project" value="TreeGrafter"/>
</dbReference>
<dbReference type="GO" id="GO:0017065">
    <property type="term" value="F:single-strand selective uracil DNA N-glycosylase activity"/>
    <property type="evidence" value="ECO:0007669"/>
    <property type="project" value="InterPro"/>
</dbReference>
<evidence type="ECO:0000256" key="1">
    <source>
        <dbReference type="ARBA" id="ARBA00007889"/>
    </source>
</evidence>
<organism evidence="7 8">
    <name type="scientific">Hydrogenophilus thermoluteolus</name>
    <name type="common">Pseudomonas hydrogenothermophila</name>
    <dbReference type="NCBI Taxonomy" id="297"/>
    <lineage>
        <taxon>Bacteria</taxon>
        <taxon>Pseudomonadati</taxon>
        <taxon>Pseudomonadota</taxon>
        <taxon>Hydrogenophilia</taxon>
        <taxon>Hydrogenophilales</taxon>
        <taxon>Hydrogenophilaceae</taxon>
        <taxon>Hydrogenophilus</taxon>
    </lineage>
</organism>
<dbReference type="InterPro" id="IPR039134">
    <property type="entry name" value="SMUG1"/>
</dbReference>
<accession>A0A2Z6DZX8</accession>
<dbReference type="PANTHER" id="PTHR13235:SF2">
    <property type="entry name" value="SINGLE-STRAND SELECTIVE MONOFUNCTIONAL URACIL DNA GLYCOSYLASE"/>
    <property type="match status" value="1"/>
</dbReference>
<dbReference type="Pfam" id="PF03167">
    <property type="entry name" value="UDG"/>
    <property type="match status" value="1"/>
</dbReference>
<keyword evidence="4 7" id="KW-0238">DNA-binding</keyword>
<dbReference type="Proteomes" id="UP000262004">
    <property type="component" value="Chromosome"/>
</dbReference>
<keyword evidence="5" id="KW-0234">DNA repair</keyword>
<name>A0A2Z6DZX8_HYDTE</name>
<dbReference type="PANTHER" id="PTHR13235">
    <property type="entry name" value="SINGLE-STRAND SELECTIVE MONOFUNCTIONAL URACIL DNA GLYCOSYLASE"/>
    <property type="match status" value="1"/>
</dbReference>
<dbReference type="EMBL" id="AP018558">
    <property type="protein sequence ID" value="BBD78114.1"/>
    <property type="molecule type" value="Genomic_DNA"/>
</dbReference>
<dbReference type="KEGG" id="htl:HPTL_1858"/>
<evidence type="ECO:0000259" key="6">
    <source>
        <dbReference type="Pfam" id="PF03167"/>
    </source>
</evidence>
<dbReference type="CDD" id="cd19374">
    <property type="entry name" value="UDG-F3_SMUG1-like"/>
    <property type="match status" value="1"/>
</dbReference>
<evidence type="ECO:0000256" key="5">
    <source>
        <dbReference type="ARBA" id="ARBA00023204"/>
    </source>
</evidence>
<dbReference type="Gene3D" id="3.40.470.10">
    <property type="entry name" value="Uracil-DNA glycosylase-like domain"/>
    <property type="match status" value="1"/>
</dbReference>
<evidence type="ECO:0000256" key="4">
    <source>
        <dbReference type="ARBA" id="ARBA00023125"/>
    </source>
</evidence>
<sequence>MIAADHPLVARTLCFRNRTLPWSEAAAIAVHAPAITHVYAPLTYAWAPHEAYLRRYGSGRKRVLFVGMNPGPFGMVQTGIPFGDVPSVRDWLGIVAPVEAPPRQDPKKPVRGFSCPRREVSGVRLWGMFAKRFGTPQRFFADHFVLNYCPLAFLAHGRNVTPDKLPAAVREPLLTQCDAYLRAVVSQLQPEWVVGIGQWATKRVAQALACTAGKEAAIVLPGNGDRPDRPAQTIPTPKVVTMLHPSPASPAANRGWAAQAVAQLEAAGVW</sequence>
<comment type="similarity">
    <text evidence="1">Belongs to the uracil-DNA glycosylase (UDG) superfamily. SMUG1 family.</text>
</comment>
<proteinExistence type="inferred from homology"/>
<evidence type="ECO:0000313" key="7">
    <source>
        <dbReference type="EMBL" id="BBD78114.1"/>
    </source>
</evidence>
<evidence type="ECO:0000256" key="3">
    <source>
        <dbReference type="ARBA" id="ARBA00022801"/>
    </source>
</evidence>